<keyword evidence="4" id="KW-0479">Metal-binding</keyword>
<keyword evidence="2" id="KW-0808">Transferase</keyword>
<keyword evidence="10" id="KW-1185">Reference proteome</keyword>
<dbReference type="RefSeq" id="WP_046496798.1">
    <property type="nucleotide sequence ID" value="NZ_CGIH01000026.1"/>
</dbReference>
<dbReference type="PANTHER" id="PTHR11735">
    <property type="entry name" value="TRNA N6-ADENOSINE THREONYLCARBAMOYLTRANSFERASE"/>
    <property type="match status" value="1"/>
</dbReference>
<dbReference type="GO" id="GO:0046872">
    <property type="term" value="F:metal ion binding"/>
    <property type="evidence" value="ECO:0007669"/>
    <property type="project" value="UniProtKB-KW"/>
</dbReference>
<dbReference type="InterPro" id="IPR000905">
    <property type="entry name" value="Gcp-like_dom"/>
</dbReference>
<sequence>MRTYLGLDTSAYTTSVALVDEELNILSDERVLLKVDNNERGLRQSEALFYHIKNLPFLFEKIEPILSGHQVQALGASAAPRNVAGSYMPVFLAGLSSARSISTFSQLPLYEISHQEGHIMAGLIGNYSLLDKPGFLAVHFSGGTSELLVVKKAGGQNLLNIEAVAAGFDLHAGQLVDRVGVAMGLPFPAGAALEEMARRYKGEHPLNLPSYVLEEGFSFSGVETRCQQLLKEGVPREALAFAVLRVIANTLEKIIVIHANKTGIKDVLLVGGVMANGIIRERLVKRLEHPAVGINTHFADSHLSSDNAVGAAALAAYLHQQK</sequence>
<dbReference type="PRINTS" id="PR00789">
    <property type="entry name" value="OSIALOPTASE"/>
</dbReference>
<dbReference type="OrthoDB" id="1675500at2"/>
<dbReference type="STRING" id="690567.1324"/>
<feature type="domain" description="Gcp-like" evidence="8">
    <location>
        <begin position="86"/>
        <end position="309"/>
    </location>
</feature>
<comment type="catalytic activity">
    <reaction evidence="7">
        <text>L-threonylcarbamoyladenylate + adenosine(37) in tRNA = N(6)-L-threonylcarbamoyladenosine(37) in tRNA + AMP + H(+)</text>
        <dbReference type="Rhea" id="RHEA:37059"/>
        <dbReference type="Rhea" id="RHEA-COMP:10162"/>
        <dbReference type="Rhea" id="RHEA-COMP:10163"/>
        <dbReference type="ChEBI" id="CHEBI:15378"/>
        <dbReference type="ChEBI" id="CHEBI:73682"/>
        <dbReference type="ChEBI" id="CHEBI:74411"/>
        <dbReference type="ChEBI" id="CHEBI:74418"/>
        <dbReference type="ChEBI" id="CHEBI:456215"/>
        <dbReference type="EC" id="2.3.1.234"/>
    </reaction>
</comment>
<dbReference type="SUPFAM" id="SSF53067">
    <property type="entry name" value="Actin-like ATPase domain"/>
    <property type="match status" value="1"/>
</dbReference>
<evidence type="ECO:0000256" key="1">
    <source>
        <dbReference type="ARBA" id="ARBA00012156"/>
    </source>
</evidence>
<dbReference type="PANTHER" id="PTHR11735:SF6">
    <property type="entry name" value="TRNA N6-ADENOSINE THREONYLCARBAMOYLTRANSFERASE, MITOCHONDRIAL"/>
    <property type="match status" value="1"/>
</dbReference>
<organism evidence="9 10">
    <name type="scientific">Syntrophomonas zehnderi OL-4</name>
    <dbReference type="NCBI Taxonomy" id="690567"/>
    <lineage>
        <taxon>Bacteria</taxon>
        <taxon>Bacillati</taxon>
        <taxon>Bacillota</taxon>
        <taxon>Clostridia</taxon>
        <taxon>Eubacteriales</taxon>
        <taxon>Syntrophomonadaceae</taxon>
        <taxon>Syntrophomonas</taxon>
    </lineage>
</organism>
<keyword evidence="6" id="KW-0012">Acyltransferase</keyword>
<accession>A0A0E3W349</accession>
<dbReference type="Proteomes" id="UP000045545">
    <property type="component" value="Unassembled WGS sequence"/>
</dbReference>
<keyword evidence="3" id="KW-0819">tRNA processing</keyword>
<evidence type="ECO:0000259" key="8">
    <source>
        <dbReference type="Pfam" id="PF00814"/>
    </source>
</evidence>
<dbReference type="InterPro" id="IPR017861">
    <property type="entry name" value="KAE1/TsaD"/>
</dbReference>
<reference evidence="9 10" key="1">
    <citation type="submission" date="2015-03" db="EMBL/GenBank/DDBJ databases">
        <authorList>
            <person name="Murphy D."/>
        </authorList>
    </citation>
    <scope>NUCLEOTIDE SEQUENCE [LARGE SCALE GENOMIC DNA]</scope>
    <source>
        <strain evidence="9 10">OL-4</strain>
    </source>
</reference>
<evidence type="ECO:0000313" key="10">
    <source>
        <dbReference type="Proteomes" id="UP000045545"/>
    </source>
</evidence>
<dbReference type="GO" id="GO:0008033">
    <property type="term" value="P:tRNA processing"/>
    <property type="evidence" value="ECO:0007669"/>
    <property type="project" value="UniProtKB-KW"/>
</dbReference>
<evidence type="ECO:0000256" key="5">
    <source>
        <dbReference type="ARBA" id="ARBA00023004"/>
    </source>
</evidence>
<keyword evidence="5" id="KW-0408">Iron</keyword>
<dbReference type="GO" id="GO:0061711">
    <property type="term" value="F:tRNA N(6)-L-threonylcarbamoyladenine synthase activity"/>
    <property type="evidence" value="ECO:0007669"/>
    <property type="project" value="UniProtKB-EC"/>
</dbReference>
<dbReference type="Pfam" id="PF00814">
    <property type="entry name" value="TsaD"/>
    <property type="match status" value="1"/>
</dbReference>
<evidence type="ECO:0000256" key="7">
    <source>
        <dbReference type="ARBA" id="ARBA00048117"/>
    </source>
</evidence>
<evidence type="ECO:0000256" key="6">
    <source>
        <dbReference type="ARBA" id="ARBA00023315"/>
    </source>
</evidence>
<dbReference type="Gene3D" id="3.30.420.40">
    <property type="match status" value="2"/>
</dbReference>
<dbReference type="EC" id="2.3.1.234" evidence="1"/>
<evidence type="ECO:0000256" key="3">
    <source>
        <dbReference type="ARBA" id="ARBA00022694"/>
    </source>
</evidence>
<name>A0A0E3W349_9FIRM</name>
<gene>
    <name evidence="9" type="ORF">1324</name>
</gene>
<dbReference type="AlphaFoldDB" id="A0A0E3W349"/>
<dbReference type="InterPro" id="IPR043129">
    <property type="entry name" value="ATPase_NBD"/>
</dbReference>
<dbReference type="EMBL" id="CGIH01000026">
    <property type="protein sequence ID" value="CFX49554.1"/>
    <property type="molecule type" value="Genomic_DNA"/>
</dbReference>
<protein>
    <recommendedName>
        <fullName evidence="1">N(6)-L-threonylcarbamoyladenine synthase</fullName>
        <ecNumber evidence="1">2.3.1.234</ecNumber>
    </recommendedName>
</protein>
<evidence type="ECO:0000256" key="2">
    <source>
        <dbReference type="ARBA" id="ARBA00022679"/>
    </source>
</evidence>
<evidence type="ECO:0000313" key="9">
    <source>
        <dbReference type="EMBL" id="CFX49554.1"/>
    </source>
</evidence>
<proteinExistence type="predicted"/>
<evidence type="ECO:0000256" key="4">
    <source>
        <dbReference type="ARBA" id="ARBA00022723"/>
    </source>
</evidence>